<keyword evidence="2" id="KW-1185">Reference proteome</keyword>
<evidence type="ECO:0008006" key="3">
    <source>
        <dbReference type="Google" id="ProtNLM"/>
    </source>
</evidence>
<dbReference type="SUPFAM" id="SSF57850">
    <property type="entry name" value="RING/U-box"/>
    <property type="match status" value="1"/>
</dbReference>
<protein>
    <recommendedName>
        <fullName evidence="3">ZZ-type domain-containing protein</fullName>
    </recommendedName>
</protein>
<reference evidence="2" key="2">
    <citation type="submission" date="2015-01" db="EMBL/GenBank/DDBJ databases">
        <title>Evolutionary Origins and Diversification of the Mycorrhizal Mutualists.</title>
        <authorList>
            <consortium name="DOE Joint Genome Institute"/>
            <consortium name="Mycorrhizal Genomics Consortium"/>
            <person name="Kohler A."/>
            <person name="Kuo A."/>
            <person name="Nagy L.G."/>
            <person name="Floudas D."/>
            <person name="Copeland A."/>
            <person name="Barry K.W."/>
            <person name="Cichocki N."/>
            <person name="Veneault-Fourrey C."/>
            <person name="LaButti K."/>
            <person name="Lindquist E.A."/>
            <person name="Lipzen A."/>
            <person name="Lundell T."/>
            <person name="Morin E."/>
            <person name="Murat C."/>
            <person name="Riley R."/>
            <person name="Ohm R."/>
            <person name="Sun H."/>
            <person name="Tunlid A."/>
            <person name="Henrissat B."/>
            <person name="Grigoriev I.V."/>
            <person name="Hibbett D.S."/>
            <person name="Martin F."/>
        </authorList>
    </citation>
    <scope>NUCLEOTIDE SEQUENCE [LARGE SCALE GENOMIC DNA]</scope>
    <source>
        <strain evidence="2">MUT 4182</strain>
    </source>
</reference>
<dbReference type="AlphaFoldDB" id="A0A0C3Q8W1"/>
<evidence type="ECO:0000313" key="2">
    <source>
        <dbReference type="Proteomes" id="UP000054248"/>
    </source>
</evidence>
<dbReference type="HOGENOM" id="CLU_2470722_0_0_1"/>
<evidence type="ECO:0000313" key="1">
    <source>
        <dbReference type="EMBL" id="KIO20866.1"/>
    </source>
</evidence>
<organism evidence="1 2">
    <name type="scientific">Tulasnella calospora MUT 4182</name>
    <dbReference type="NCBI Taxonomy" id="1051891"/>
    <lineage>
        <taxon>Eukaryota</taxon>
        <taxon>Fungi</taxon>
        <taxon>Dikarya</taxon>
        <taxon>Basidiomycota</taxon>
        <taxon>Agaricomycotina</taxon>
        <taxon>Agaricomycetes</taxon>
        <taxon>Cantharellales</taxon>
        <taxon>Tulasnellaceae</taxon>
        <taxon>Tulasnella</taxon>
    </lineage>
</organism>
<dbReference type="OrthoDB" id="1852188at2759"/>
<sequence length="88" mass="9955">MSLVTKNGRLTEAHAVGLGDPELKRINSFCTCNACCREIRGYVLHCRVCPPGGYDVCFECAEIDRAAFSHDRWTRGGPHEFEILHCQW</sequence>
<name>A0A0C3Q8W1_9AGAM</name>
<reference evidence="1 2" key="1">
    <citation type="submission" date="2014-04" db="EMBL/GenBank/DDBJ databases">
        <authorList>
            <consortium name="DOE Joint Genome Institute"/>
            <person name="Kuo A."/>
            <person name="Girlanda M."/>
            <person name="Perotto S."/>
            <person name="Kohler A."/>
            <person name="Nagy L.G."/>
            <person name="Floudas D."/>
            <person name="Copeland A."/>
            <person name="Barry K.W."/>
            <person name="Cichocki N."/>
            <person name="Veneault-Fourrey C."/>
            <person name="LaButti K."/>
            <person name="Lindquist E.A."/>
            <person name="Lipzen A."/>
            <person name="Lundell T."/>
            <person name="Morin E."/>
            <person name="Murat C."/>
            <person name="Sun H."/>
            <person name="Tunlid A."/>
            <person name="Henrissat B."/>
            <person name="Grigoriev I.V."/>
            <person name="Hibbett D.S."/>
            <person name="Martin F."/>
            <person name="Nordberg H.P."/>
            <person name="Cantor M.N."/>
            <person name="Hua S.X."/>
        </authorList>
    </citation>
    <scope>NUCLEOTIDE SEQUENCE [LARGE SCALE GENOMIC DNA]</scope>
    <source>
        <strain evidence="1 2">MUT 4182</strain>
    </source>
</reference>
<accession>A0A0C3Q8W1</accession>
<gene>
    <name evidence="1" type="ORF">M407DRAFT_132839</name>
</gene>
<dbReference type="Proteomes" id="UP000054248">
    <property type="component" value="Unassembled WGS sequence"/>
</dbReference>
<proteinExistence type="predicted"/>
<dbReference type="EMBL" id="KN823158">
    <property type="protein sequence ID" value="KIO20866.1"/>
    <property type="molecule type" value="Genomic_DNA"/>
</dbReference>